<evidence type="ECO:0000259" key="3">
    <source>
        <dbReference type="Pfam" id="PF11761"/>
    </source>
</evidence>
<dbReference type="Pfam" id="PF11761">
    <property type="entry name" value="CbiG_mid"/>
    <property type="match status" value="1"/>
</dbReference>
<dbReference type="Gene3D" id="3.30.420.180">
    <property type="entry name" value="CobE/GbiG C-terminal domain"/>
    <property type="match status" value="1"/>
</dbReference>
<dbReference type="EMBL" id="KC246773">
    <property type="protein sequence ID" value="AHF23743.1"/>
    <property type="molecule type" value="Genomic_DNA"/>
</dbReference>
<dbReference type="PANTHER" id="PTHR37477:SF1">
    <property type="entry name" value="COBALT-PRECORRIN-5A HYDROLASE"/>
    <property type="match status" value="1"/>
</dbReference>
<dbReference type="Pfam" id="PF11760">
    <property type="entry name" value="CbiG_N"/>
    <property type="match status" value="1"/>
</dbReference>
<evidence type="ECO:0000259" key="1">
    <source>
        <dbReference type="Pfam" id="PF01890"/>
    </source>
</evidence>
<dbReference type="InterPro" id="IPR002750">
    <property type="entry name" value="CobE/GbiG_C"/>
</dbReference>
<feature type="domain" description="CobE/GbiG C-terminal" evidence="1">
    <location>
        <begin position="217"/>
        <end position="333"/>
    </location>
</feature>
<feature type="domain" description="Cobalamin biosynthesis central region" evidence="3">
    <location>
        <begin position="138"/>
        <end position="188"/>
    </location>
</feature>
<evidence type="ECO:0000259" key="2">
    <source>
        <dbReference type="Pfam" id="PF11760"/>
    </source>
</evidence>
<organism evidence="4">
    <name type="scientific">uncultured bacterium Contig3b</name>
    <dbReference type="NCBI Taxonomy" id="1393568"/>
    <lineage>
        <taxon>Bacteria</taxon>
        <taxon>environmental samples</taxon>
    </lineage>
</organism>
<dbReference type="PANTHER" id="PTHR37477">
    <property type="entry name" value="COBALT-PRECORRIN-5A HYDROLASE"/>
    <property type="match status" value="1"/>
</dbReference>
<dbReference type="AlphaFoldDB" id="W0FGI4"/>
<dbReference type="SUPFAM" id="SSF159672">
    <property type="entry name" value="CbiG N-terminal domain-like"/>
    <property type="match status" value="1"/>
</dbReference>
<name>W0FGI4_9BACT</name>
<dbReference type="InterPro" id="IPR021745">
    <property type="entry name" value="CbiG_mid"/>
</dbReference>
<dbReference type="InterPro" id="IPR021744">
    <property type="entry name" value="CbiG_N"/>
</dbReference>
<evidence type="ECO:0000313" key="4">
    <source>
        <dbReference type="EMBL" id="AHF23743.1"/>
    </source>
</evidence>
<dbReference type="InterPro" id="IPR038029">
    <property type="entry name" value="GbiG_N_sf"/>
</dbReference>
<feature type="domain" description="Cobalamin synthesis G N-terminal" evidence="2">
    <location>
        <begin position="56"/>
        <end position="133"/>
    </location>
</feature>
<proteinExistence type="predicted"/>
<dbReference type="InterPro" id="IPR052553">
    <property type="entry name" value="CbiG_hydrolase"/>
</dbReference>
<dbReference type="SUPFAM" id="SSF159664">
    <property type="entry name" value="CobE/GbiG C-terminal domain-like"/>
    <property type="match status" value="1"/>
</dbReference>
<dbReference type="Pfam" id="PF01890">
    <property type="entry name" value="CbiG_C"/>
    <property type="match status" value="1"/>
</dbReference>
<dbReference type="GO" id="GO:0009236">
    <property type="term" value="P:cobalamin biosynthetic process"/>
    <property type="evidence" value="ECO:0007669"/>
    <property type="project" value="InterPro"/>
</dbReference>
<sequence>MTIWLISYTARGRALAARAAEILKGAGHDCRTFALPKFCGDGDEPLTQSGADWAGAGFAEADALLFCCASGIAVRVIAPHVRDKRTDPAVLVLDEGGRFVIPLLSGHLGGANALALDVANRLHATPVLTTATDVNGLFAVDVFAKANGLHIESMALCKAVSAALLAGEKVGFRSDLPVEGALPMGLTTGDADLGIYVSAGNGQPFPRTLRLTPRPYAVGLGCRRGKSAEELERFLLDNLQKCGVGLHELRALGSIDLKKDEPGLAALSQKLGLPCVTYSAEELKAAPGDFTPSAFVQEVTGVDSVCERAAVLASGGTLAVRKVAKDGMTFALAKKEEAIRFE</sequence>
<accession>W0FGI4</accession>
<dbReference type="InterPro" id="IPR036518">
    <property type="entry name" value="CobE/GbiG_C_sf"/>
</dbReference>
<protein>
    <submittedName>
        <fullName evidence="4">Cobalamin (Vitamin B12) biosynthesis CbiG protein</fullName>
    </submittedName>
</protein>
<reference evidence="4" key="1">
    <citation type="journal article" date="2013" name="PLoS ONE">
        <title>Metagenomic insights into the carbohydrate-active enzymes carried by the microorganisms adhering to solid digesta in the rumen of cows.</title>
        <authorList>
            <person name="Wang L."/>
            <person name="Hatem A."/>
            <person name="Catalyurek U.V."/>
            <person name="Morrison M."/>
            <person name="Yu Z."/>
        </authorList>
    </citation>
    <scope>NUCLEOTIDE SEQUENCE</scope>
</reference>
<dbReference type="Gene3D" id="3.40.50.11220">
    <property type="match status" value="1"/>
</dbReference>